<feature type="transmembrane region" description="Helical" evidence="1">
    <location>
        <begin position="86"/>
        <end position="105"/>
    </location>
</feature>
<evidence type="ECO:0000313" key="3">
    <source>
        <dbReference type="Proteomes" id="UP001589688"/>
    </source>
</evidence>
<protein>
    <submittedName>
        <fullName evidence="2">Uncharacterized protein</fullName>
    </submittedName>
</protein>
<keyword evidence="1" id="KW-1133">Transmembrane helix</keyword>
<keyword evidence="3" id="KW-1185">Reference proteome</keyword>
<keyword evidence="1" id="KW-0812">Transmembrane</keyword>
<dbReference type="Proteomes" id="UP001589688">
    <property type="component" value="Unassembled WGS sequence"/>
</dbReference>
<dbReference type="EMBL" id="JBHLZF010000002">
    <property type="protein sequence ID" value="MFB9897582.1"/>
    <property type="molecule type" value="Genomic_DNA"/>
</dbReference>
<dbReference type="RefSeq" id="WP_027952274.1">
    <property type="nucleotide sequence ID" value="NZ_JADU01000016.1"/>
</dbReference>
<name>A0ABV5ZJN0_9BACT</name>
<evidence type="ECO:0000313" key="2">
    <source>
        <dbReference type="EMBL" id="MFB9897582.1"/>
    </source>
</evidence>
<proteinExistence type="predicted"/>
<feature type="transmembrane region" description="Helical" evidence="1">
    <location>
        <begin position="7"/>
        <end position="25"/>
    </location>
</feature>
<sequence>MNHTRNILLAEFLTLIITCLILVALYENDILLSGSWTADTTLDYYAALCMELVTICLIPLALRLFRFGSIRRRLTGSPARSLTRWGSCRLMMIGLPMVANTWLYYQFMNVAFGYMAIIGLLSLCFIYPSHARCNQEVSAH</sequence>
<feature type="transmembrane region" description="Helical" evidence="1">
    <location>
        <begin position="111"/>
        <end position="128"/>
    </location>
</feature>
<keyword evidence="1" id="KW-0472">Membrane</keyword>
<evidence type="ECO:0000256" key="1">
    <source>
        <dbReference type="SAM" id="Phobius"/>
    </source>
</evidence>
<reference evidence="2 3" key="1">
    <citation type="submission" date="2024-09" db="EMBL/GenBank/DDBJ databases">
        <authorList>
            <person name="Sun Q."/>
            <person name="Mori K."/>
        </authorList>
    </citation>
    <scope>NUCLEOTIDE SEQUENCE [LARGE SCALE GENOMIC DNA]</scope>
    <source>
        <strain evidence="2 3">ATCC 51272</strain>
    </source>
</reference>
<gene>
    <name evidence="2" type="ORF">ACFFK8_07180</name>
</gene>
<feature type="transmembrane region" description="Helical" evidence="1">
    <location>
        <begin position="45"/>
        <end position="65"/>
    </location>
</feature>
<comment type="caution">
    <text evidence="2">The sequence shown here is derived from an EMBL/GenBank/DDBJ whole genome shotgun (WGS) entry which is preliminary data.</text>
</comment>
<accession>A0ABV5ZJN0</accession>
<organism evidence="2 3">
    <name type="scientific">Hallella seregens ATCC 51272</name>
    <dbReference type="NCBI Taxonomy" id="1336250"/>
    <lineage>
        <taxon>Bacteria</taxon>
        <taxon>Pseudomonadati</taxon>
        <taxon>Bacteroidota</taxon>
        <taxon>Bacteroidia</taxon>
        <taxon>Bacteroidales</taxon>
        <taxon>Prevotellaceae</taxon>
        <taxon>Hallella</taxon>
    </lineage>
</organism>